<evidence type="ECO:0000256" key="5">
    <source>
        <dbReference type="ARBA" id="ARBA00022917"/>
    </source>
</evidence>
<comment type="subunit">
    <text evidence="8">Component of the translation initiation factor 2B (eIF2B) complex which is a heterodecamer of two sets of five different subunits: alpha, beta, gamma, delta and epsilon. Subunits alpha, beta and delta comprise a regulatory subcomplex and subunits epsilon and gamma comprise a catalytic subcomplex. Within the complex, the hexameric regulatory complex resides at the center, with the two heterodimeric catalytic subcomplexes bound on opposite sides.</text>
</comment>
<keyword evidence="3" id="KW-0963">Cytoplasm</keyword>
<dbReference type="InterPro" id="IPR037171">
    <property type="entry name" value="NagB/RpiA_transferase-like"/>
</dbReference>
<keyword evidence="5" id="KW-0648">Protein biosynthesis</keyword>
<dbReference type="PANTHER" id="PTHR10233:SF14">
    <property type="entry name" value="TRANSLATION INITIATION FACTOR EIF-2B SUBUNIT DELTA"/>
    <property type="match status" value="1"/>
</dbReference>
<protein>
    <recommendedName>
        <fullName evidence="6">Translation initiation factor eIF2B subunit delta</fullName>
    </recommendedName>
    <alternativeName>
        <fullName evidence="7">eIF2B GDP-GTP exchange factor subunit delta</fullName>
    </alternativeName>
</protein>
<feature type="region of interest" description="Disordered" evidence="10">
    <location>
        <begin position="158"/>
        <end position="225"/>
    </location>
</feature>
<feature type="region of interest" description="Disordered" evidence="10">
    <location>
        <begin position="131"/>
        <end position="150"/>
    </location>
</feature>
<evidence type="ECO:0000313" key="11">
    <source>
        <dbReference type="EMBL" id="CAF3311006.1"/>
    </source>
</evidence>
<comment type="subcellular location">
    <subcellularLocation>
        <location evidence="1">Cytoplasm</location>
        <location evidence="1">Cytosol</location>
    </subcellularLocation>
</comment>
<evidence type="ECO:0000256" key="7">
    <source>
        <dbReference type="ARBA" id="ARBA00044356"/>
    </source>
</evidence>
<evidence type="ECO:0000256" key="10">
    <source>
        <dbReference type="SAM" id="MobiDB-lite"/>
    </source>
</evidence>
<evidence type="ECO:0000256" key="8">
    <source>
        <dbReference type="ARBA" id="ARBA00046432"/>
    </source>
</evidence>
<proteinExistence type="inferred from homology"/>
<feature type="compositionally biased region" description="Low complexity" evidence="10">
    <location>
        <begin position="82"/>
        <end position="100"/>
    </location>
</feature>
<dbReference type="AlphaFoldDB" id="A0A817T1D3"/>
<feature type="compositionally biased region" description="Basic and acidic residues" evidence="10">
    <location>
        <begin position="13"/>
        <end position="50"/>
    </location>
</feature>
<dbReference type="GO" id="GO:0005829">
    <property type="term" value="C:cytosol"/>
    <property type="evidence" value="ECO:0007669"/>
    <property type="project" value="UniProtKB-SubCell"/>
</dbReference>
<evidence type="ECO:0000256" key="3">
    <source>
        <dbReference type="ARBA" id="ARBA00022490"/>
    </source>
</evidence>
<dbReference type="PANTHER" id="PTHR10233">
    <property type="entry name" value="TRANSLATION INITIATION FACTOR EIF-2B"/>
    <property type="match status" value="1"/>
</dbReference>
<dbReference type="Pfam" id="PF01008">
    <property type="entry name" value="IF-2B"/>
    <property type="match status" value="1"/>
</dbReference>
<evidence type="ECO:0000313" key="12">
    <source>
        <dbReference type="Proteomes" id="UP000663872"/>
    </source>
</evidence>
<dbReference type="GO" id="GO:0003743">
    <property type="term" value="F:translation initiation factor activity"/>
    <property type="evidence" value="ECO:0007669"/>
    <property type="project" value="UniProtKB-KW"/>
</dbReference>
<dbReference type="InterPro" id="IPR042529">
    <property type="entry name" value="IF_2B-like_C"/>
</dbReference>
<dbReference type="InterPro" id="IPR000649">
    <property type="entry name" value="IF-2B-related"/>
</dbReference>
<sequence length="656" mass="72118">MDNSTKSKRNRAEKKSKEQQQQKQKESEDESINDHENVFHEDSQQEKRIPEPNIATIVPVTQAMSSNPNRSGSVGSSVASTINNPNSSNSNKNQQSQKIKLAAPEEKSGLEANSIGDIAEITERVANITIEQNPIGPPNFIQPKPQQTRAERRAIQEAHRAAKQSKQKPSTTTQKLNEPSQAAGNVKKTTTDHISTSTLSTHLSTPHRLQSEAGDSTLSVISKSARPSTNATAIATIATTALPSNQSQQNQQQKRFDDGRVTLFAHLTIYTRNLDRLATKSESKLVHPAVVKLGLQYATRQIVGSNLRCVAFLFAIQKMLEDYEGPLGSNNLSTLDPVDLNSRLKININFLTKCRPNAVTMGTAIRYLKTHIERIPRNITNEKVKALLSDVIKSFLREKIELAGIAIAETYAITKITNGDVILIFGHSSLIMRILETAINRGINFRVIIVDSRPQEHGLKSARRLLSLNVKCSYVLINAVPFIISEVTKVLLGAHGLLGNGYVMSQVGTAQISLIAKTHNVPVLVCCETYKFCERVQTDSFVFNELGDPNDLTVNHSLLYEAMRSSSSTAETSNSSKSNLNILNMTYDVTPPTFISAVITELGILPCTSVAVVIRMQNKQLDDICGQEQQSIVKTTTAVTTTSNINMFATHLETVQ</sequence>
<feature type="compositionally biased region" description="Basic residues" evidence="10">
    <location>
        <begin position="1"/>
        <end position="12"/>
    </location>
</feature>
<evidence type="ECO:0000256" key="6">
    <source>
        <dbReference type="ARBA" id="ARBA00044147"/>
    </source>
</evidence>
<organism evidence="11 12">
    <name type="scientific">Rotaria socialis</name>
    <dbReference type="NCBI Taxonomy" id="392032"/>
    <lineage>
        <taxon>Eukaryota</taxon>
        <taxon>Metazoa</taxon>
        <taxon>Spiralia</taxon>
        <taxon>Gnathifera</taxon>
        <taxon>Rotifera</taxon>
        <taxon>Eurotatoria</taxon>
        <taxon>Bdelloidea</taxon>
        <taxon>Philodinida</taxon>
        <taxon>Philodinidae</taxon>
        <taxon>Rotaria</taxon>
    </lineage>
</organism>
<feature type="compositionally biased region" description="Low complexity" evidence="10">
    <location>
        <begin position="192"/>
        <end position="204"/>
    </location>
</feature>
<dbReference type="EMBL" id="CAJNYT010000039">
    <property type="protein sequence ID" value="CAF3311006.1"/>
    <property type="molecule type" value="Genomic_DNA"/>
</dbReference>
<evidence type="ECO:0000256" key="4">
    <source>
        <dbReference type="ARBA" id="ARBA00022540"/>
    </source>
</evidence>
<gene>
    <name evidence="11" type="ORF">GRG538_LOCUS1488</name>
</gene>
<dbReference type="SUPFAM" id="SSF100950">
    <property type="entry name" value="NagB/RpiA/CoA transferase-like"/>
    <property type="match status" value="1"/>
</dbReference>
<dbReference type="Proteomes" id="UP000663872">
    <property type="component" value="Unassembled WGS sequence"/>
</dbReference>
<feature type="compositionally biased region" description="Polar residues" evidence="10">
    <location>
        <begin position="213"/>
        <end position="225"/>
    </location>
</feature>
<comment type="caution">
    <text evidence="11">The sequence shown here is derived from an EMBL/GenBank/DDBJ whole genome shotgun (WGS) entry which is preliminary data.</text>
</comment>
<feature type="compositionally biased region" description="Polar residues" evidence="10">
    <location>
        <begin position="167"/>
        <end position="183"/>
    </location>
</feature>
<evidence type="ECO:0000256" key="2">
    <source>
        <dbReference type="ARBA" id="ARBA00007251"/>
    </source>
</evidence>
<keyword evidence="4" id="KW-0396">Initiation factor</keyword>
<accession>A0A817T1D3</accession>
<comment type="similarity">
    <text evidence="2 9">Belongs to the eIF-2B alpha/beta/delta subunits family.</text>
</comment>
<evidence type="ECO:0000256" key="9">
    <source>
        <dbReference type="RuleBase" id="RU003814"/>
    </source>
</evidence>
<reference evidence="11" key="1">
    <citation type="submission" date="2021-02" db="EMBL/GenBank/DDBJ databases">
        <authorList>
            <person name="Nowell W R."/>
        </authorList>
    </citation>
    <scope>NUCLEOTIDE SEQUENCE</scope>
</reference>
<evidence type="ECO:0000256" key="1">
    <source>
        <dbReference type="ARBA" id="ARBA00004514"/>
    </source>
</evidence>
<feature type="compositionally biased region" description="Polar residues" evidence="10">
    <location>
        <begin position="62"/>
        <end position="81"/>
    </location>
</feature>
<dbReference type="Gene3D" id="3.40.50.10470">
    <property type="entry name" value="Translation initiation factor eif-2b, domain 2"/>
    <property type="match status" value="1"/>
</dbReference>
<feature type="region of interest" description="Disordered" evidence="10">
    <location>
        <begin position="1"/>
        <end position="110"/>
    </location>
</feature>
<name>A0A817T1D3_9BILA</name>